<dbReference type="InterPro" id="IPR007712">
    <property type="entry name" value="RelE/ParE_toxin"/>
</dbReference>
<reference evidence="2 3" key="1">
    <citation type="submission" date="2016-06" db="EMBL/GenBank/DDBJ databases">
        <authorList>
            <person name="Kjaerup R.B."/>
            <person name="Dalgaard T.S."/>
            <person name="Juul-Madsen H.R."/>
        </authorList>
    </citation>
    <scope>NUCLEOTIDE SEQUENCE [LARGE SCALE GENOMIC DNA]</scope>
    <source>
        <strain evidence="2 3">1165133.8</strain>
    </source>
</reference>
<accession>A0A1A3NPU3</accession>
<evidence type="ECO:0000256" key="1">
    <source>
        <dbReference type="ARBA" id="ARBA00022649"/>
    </source>
</evidence>
<proteinExistence type="predicted"/>
<protein>
    <recommendedName>
        <fullName evidence="4">Plasmid stabilization protein</fullName>
    </recommendedName>
</protein>
<keyword evidence="1" id="KW-1277">Toxin-antitoxin system</keyword>
<evidence type="ECO:0000313" key="3">
    <source>
        <dbReference type="Proteomes" id="UP000093928"/>
    </source>
</evidence>
<sequence>MSLSVVFTPEAEDQLVELYRYIVAVKSAEVAARYTDAIIDFCQELAFVLDFTFQPQLDAA</sequence>
<dbReference type="EMBL" id="LZLS01000181">
    <property type="protein sequence ID" value="OBK23084.1"/>
    <property type="molecule type" value="Genomic_DNA"/>
</dbReference>
<dbReference type="Gene3D" id="3.30.2310.20">
    <property type="entry name" value="RelE-like"/>
    <property type="match status" value="1"/>
</dbReference>
<dbReference type="Proteomes" id="UP000093928">
    <property type="component" value="Unassembled WGS sequence"/>
</dbReference>
<dbReference type="RefSeq" id="WP_065145681.1">
    <property type="nucleotide sequence ID" value="NZ_LZLS01000181.1"/>
</dbReference>
<evidence type="ECO:0000313" key="2">
    <source>
        <dbReference type="EMBL" id="OBK23084.1"/>
    </source>
</evidence>
<organism evidence="2 3">
    <name type="scientific">Mycobacterium asiaticum</name>
    <dbReference type="NCBI Taxonomy" id="1790"/>
    <lineage>
        <taxon>Bacteria</taxon>
        <taxon>Bacillati</taxon>
        <taxon>Actinomycetota</taxon>
        <taxon>Actinomycetes</taxon>
        <taxon>Mycobacteriales</taxon>
        <taxon>Mycobacteriaceae</taxon>
        <taxon>Mycobacterium</taxon>
    </lineage>
</organism>
<dbReference type="InterPro" id="IPR035093">
    <property type="entry name" value="RelE/ParE_toxin_dom_sf"/>
</dbReference>
<dbReference type="OrthoDB" id="9814952at2"/>
<name>A0A1A3NPU3_MYCAS</name>
<gene>
    <name evidence="2" type="ORF">A5634_06090</name>
</gene>
<dbReference type="AlphaFoldDB" id="A0A1A3NPU3"/>
<dbReference type="Pfam" id="PF05016">
    <property type="entry name" value="ParE_toxin"/>
    <property type="match status" value="1"/>
</dbReference>
<comment type="caution">
    <text evidence="2">The sequence shown here is derived from an EMBL/GenBank/DDBJ whole genome shotgun (WGS) entry which is preliminary data.</text>
</comment>
<evidence type="ECO:0008006" key="4">
    <source>
        <dbReference type="Google" id="ProtNLM"/>
    </source>
</evidence>